<evidence type="ECO:0000313" key="2">
    <source>
        <dbReference type="EMBL" id="KAF0424490.1"/>
    </source>
</evidence>
<reference evidence="2 3" key="1">
    <citation type="journal article" date="2019" name="Environ. Microbiol.">
        <title>At the nexus of three kingdoms: the genome of the mycorrhizal fungus Gigaspora margarita provides insights into plant, endobacterial and fungal interactions.</title>
        <authorList>
            <person name="Venice F."/>
            <person name="Ghignone S."/>
            <person name="Salvioli di Fossalunga A."/>
            <person name="Amselem J."/>
            <person name="Novero M."/>
            <person name="Xianan X."/>
            <person name="Sedzielewska Toro K."/>
            <person name="Morin E."/>
            <person name="Lipzen A."/>
            <person name="Grigoriev I.V."/>
            <person name="Henrissat B."/>
            <person name="Martin F.M."/>
            <person name="Bonfante P."/>
        </authorList>
    </citation>
    <scope>NUCLEOTIDE SEQUENCE [LARGE SCALE GENOMIC DNA]</scope>
    <source>
        <strain evidence="2 3">BEG34</strain>
    </source>
</reference>
<dbReference type="EMBL" id="WTPW01001648">
    <property type="protein sequence ID" value="KAF0424490.1"/>
    <property type="molecule type" value="Genomic_DNA"/>
</dbReference>
<accession>A0A8H3X7S5</accession>
<dbReference type="OrthoDB" id="2448606at2759"/>
<proteinExistence type="predicted"/>
<comment type="caution">
    <text evidence="2">The sequence shown here is derived from an EMBL/GenBank/DDBJ whole genome shotgun (WGS) entry which is preliminary data.</text>
</comment>
<dbReference type="AlphaFoldDB" id="A0A8H3X7S5"/>
<evidence type="ECO:0000256" key="1">
    <source>
        <dbReference type="SAM" id="MobiDB-lite"/>
    </source>
</evidence>
<name>A0A8H3X7S5_GIGMA</name>
<feature type="region of interest" description="Disordered" evidence="1">
    <location>
        <begin position="138"/>
        <end position="169"/>
    </location>
</feature>
<feature type="compositionally biased region" description="Low complexity" evidence="1">
    <location>
        <begin position="149"/>
        <end position="160"/>
    </location>
</feature>
<evidence type="ECO:0000313" key="3">
    <source>
        <dbReference type="Proteomes" id="UP000439903"/>
    </source>
</evidence>
<dbReference type="Proteomes" id="UP000439903">
    <property type="component" value="Unassembled WGS sequence"/>
</dbReference>
<protein>
    <submittedName>
        <fullName evidence="2">Uncharacterized protein</fullName>
    </submittedName>
</protein>
<gene>
    <name evidence="2" type="ORF">F8M41_006582</name>
</gene>
<sequence length="547" mass="63002">MVGLTIPELITYLKTHDSKLWSYTEFLNIHRDVILKSASASDKWTGLSGSWVRRFLREANLMSSKNDYDIEKRVRSETANYKFQDYWETIILEKKQVSVKRKHLAGSLDLLYASEESNVQHLLSEGISVDSVLYKLQSKRPTPEKMDETQSNFTNNNSQTPIGRESRPGFMNYDNESDESDVECELRLNVDEIGFDEYIDQENKSFIFEKKNISSLFGLYRSKASALAHNSGLKVTENYHEILSLSHILLLQTDNYSEMQVETFSRDTLENLRKYVKSNFVGKEKVSRDIKSILQEYIEIALDSDDGGLYKLRETIFIFQHLSYTIPINSLREKISEGTLIANLISPVLRIFFHDSYIHPTIWPNTSSTSAKVRKLAVGDPSRAKQPDMIGKIVVNGKFAYESMFGEVTGEGKNNTEKKNLIDLIRLGLFMKDSLDLILQKTDVNRVFAWQVIVTRWTGFLMTLISPGIYIMADIGSVELPRSFEMCCMFLNGLDTLRSFELAYEQTVKEFLSVINKNEDNIKNDNFKTWRRPTFGTPAFKKIVKFK</sequence>
<keyword evidence="3" id="KW-1185">Reference proteome</keyword>
<organism evidence="2 3">
    <name type="scientific">Gigaspora margarita</name>
    <dbReference type="NCBI Taxonomy" id="4874"/>
    <lineage>
        <taxon>Eukaryota</taxon>
        <taxon>Fungi</taxon>
        <taxon>Fungi incertae sedis</taxon>
        <taxon>Mucoromycota</taxon>
        <taxon>Glomeromycotina</taxon>
        <taxon>Glomeromycetes</taxon>
        <taxon>Diversisporales</taxon>
        <taxon>Gigasporaceae</taxon>
        <taxon>Gigaspora</taxon>
    </lineage>
</organism>